<dbReference type="Proteomes" id="UP000307244">
    <property type="component" value="Unassembled WGS sequence"/>
</dbReference>
<proteinExistence type="predicted"/>
<accession>A0A4U1CP09</accession>
<evidence type="ECO:0000313" key="2">
    <source>
        <dbReference type="EMBL" id="TKC08996.1"/>
    </source>
</evidence>
<protein>
    <submittedName>
        <fullName evidence="2">CHAP domain-containing protein</fullName>
    </submittedName>
</protein>
<evidence type="ECO:0000259" key="1">
    <source>
        <dbReference type="Pfam" id="PF05257"/>
    </source>
</evidence>
<organism evidence="2 3">
    <name type="scientific">Pedobacter frigoris</name>
    <dbReference type="NCBI Taxonomy" id="2571272"/>
    <lineage>
        <taxon>Bacteria</taxon>
        <taxon>Pseudomonadati</taxon>
        <taxon>Bacteroidota</taxon>
        <taxon>Sphingobacteriia</taxon>
        <taxon>Sphingobacteriales</taxon>
        <taxon>Sphingobacteriaceae</taxon>
        <taxon>Pedobacter</taxon>
    </lineage>
</organism>
<comment type="caution">
    <text evidence="2">The sequence shown here is derived from an EMBL/GenBank/DDBJ whole genome shotgun (WGS) entry which is preliminary data.</text>
</comment>
<gene>
    <name evidence="2" type="ORF">FA047_02555</name>
</gene>
<dbReference type="InterPro" id="IPR007921">
    <property type="entry name" value="CHAP_dom"/>
</dbReference>
<name>A0A4U1CP09_9SPHI</name>
<dbReference type="OrthoDB" id="9813532at2"/>
<sequence length="170" mass="19000">MGASKGFFWAVCIICICGSRGYSRSVVDYEKVIRIARKEIGVVERTGKNDGARIAEYLNYCNIKSPAPYCAAWVSWCFGQAGYSQPKTAWSPSLFPTSRLVKEPKPGVVFGIYYSGLGRIGHCGIIESVRNDWVYGLEANTNVVGSREGQGVYRKIRHKRTIAKYADWIK</sequence>
<feature type="domain" description="Peptidase C51" evidence="1">
    <location>
        <begin position="67"/>
        <end position="140"/>
    </location>
</feature>
<dbReference type="EMBL" id="SWBQ01000001">
    <property type="protein sequence ID" value="TKC08996.1"/>
    <property type="molecule type" value="Genomic_DNA"/>
</dbReference>
<dbReference type="Pfam" id="PF05257">
    <property type="entry name" value="CHAP"/>
    <property type="match status" value="1"/>
</dbReference>
<dbReference type="AlphaFoldDB" id="A0A4U1CP09"/>
<evidence type="ECO:0000313" key="3">
    <source>
        <dbReference type="Proteomes" id="UP000307244"/>
    </source>
</evidence>
<keyword evidence="3" id="KW-1185">Reference proteome</keyword>
<reference evidence="2 3" key="1">
    <citation type="submission" date="2019-04" db="EMBL/GenBank/DDBJ databases">
        <title>Pedobacter sp. RP-3-15 sp. nov., isolated from Arctic soil.</title>
        <authorList>
            <person name="Dahal R.H."/>
            <person name="Kim D.-U."/>
        </authorList>
    </citation>
    <scope>NUCLEOTIDE SEQUENCE [LARGE SCALE GENOMIC DNA]</scope>
    <source>
        <strain evidence="2 3">RP-3-15</strain>
    </source>
</reference>